<dbReference type="EMBL" id="CAKXAJ010018456">
    <property type="protein sequence ID" value="CAH2217729.1"/>
    <property type="molecule type" value="Genomic_DNA"/>
</dbReference>
<gene>
    <name evidence="2" type="primary">jg22388</name>
    <name evidence="2" type="ORF">PAEG_LOCUS5611</name>
</gene>
<keyword evidence="3" id="KW-1185">Reference proteome</keyword>
<evidence type="ECO:0000256" key="1">
    <source>
        <dbReference type="SAM" id="MobiDB-lite"/>
    </source>
</evidence>
<dbReference type="AlphaFoldDB" id="A0A8S4QQS4"/>
<accession>A0A8S4QQS4</accession>
<proteinExistence type="predicted"/>
<feature type="compositionally biased region" description="Low complexity" evidence="1">
    <location>
        <begin position="83"/>
        <end position="113"/>
    </location>
</feature>
<name>A0A8S4QQS4_9NEOP</name>
<protein>
    <submittedName>
        <fullName evidence="2">Jg22388 protein</fullName>
    </submittedName>
</protein>
<dbReference type="Proteomes" id="UP000838756">
    <property type="component" value="Unassembled WGS sequence"/>
</dbReference>
<organism evidence="2 3">
    <name type="scientific">Pararge aegeria aegeria</name>
    <dbReference type="NCBI Taxonomy" id="348720"/>
    <lineage>
        <taxon>Eukaryota</taxon>
        <taxon>Metazoa</taxon>
        <taxon>Ecdysozoa</taxon>
        <taxon>Arthropoda</taxon>
        <taxon>Hexapoda</taxon>
        <taxon>Insecta</taxon>
        <taxon>Pterygota</taxon>
        <taxon>Neoptera</taxon>
        <taxon>Endopterygota</taxon>
        <taxon>Lepidoptera</taxon>
        <taxon>Glossata</taxon>
        <taxon>Ditrysia</taxon>
        <taxon>Papilionoidea</taxon>
        <taxon>Nymphalidae</taxon>
        <taxon>Satyrinae</taxon>
        <taxon>Satyrini</taxon>
        <taxon>Parargina</taxon>
        <taxon>Pararge</taxon>
    </lineage>
</organism>
<feature type="region of interest" description="Disordered" evidence="1">
    <location>
        <begin position="81"/>
        <end position="119"/>
    </location>
</feature>
<evidence type="ECO:0000313" key="3">
    <source>
        <dbReference type="Proteomes" id="UP000838756"/>
    </source>
</evidence>
<comment type="caution">
    <text evidence="2">The sequence shown here is derived from an EMBL/GenBank/DDBJ whole genome shotgun (WGS) entry which is preliminary data.</text>
</comment>
<sequence length="119" mass="12590">MEIPTAQRVPSPPCGSRWRCRRRGACSQRHLAALNGDVDGAARAHSAILRPSMEMSTARRVLTAPSCGPQWRCRRRGACCPSCASGPGTSSSASRSASSSSWSSAAEQTSSTTDNNLRP</sequence>
<reference evidence="2" key="1">
    <citation type="submission" date="2022-03" db="EMBL/GenBank/DDBJ databases">
        <authorList>
            <person name="Lindestad O."/>
        </authorList>
    </citation>
    <scope>NUCLEOTIDE SEQUENCE</scope>
</reference>
<evidence type="ECO:0000313" key="2">
    <source>
        <dbReference type="EMBL" id="CAH2217729.1"/>
    </source>
</evidence>